<proteinExistence type="predicted"/>
<keyword evidence="1" id="KW-0472">Membrane</keyword>
<dbReference type="InterPro" id="IPR009321">
    <property type="entry name" value="DUF973"/>
</dbReference>
<accession>A0AAT9GV85</accession>
<sequence length="429" mass="46419">MKDLYIIRNDIKMDMIGKLRLISIFILTLLLIDYGLQMPSFAILSNYSIPSVMNTNPTTMFHPVKIPFKFTLTIANILVNAQSSQQSVTFNIVNNQYISGSYTTTISVSPTTLTPNSTNSVSVSISGNKLPITINIPPINIGGTQVYSGGQFQLTINALGTFTCAIPGLTINAFVFSGGGYISVIGEIVGYVNVSGDGTTSTQKLCWTSPGAQKITIETSNVKSGNVVLDIYDLSYVLSICVFVKASSALGGSTQITVIPQTQVGSFKGDPSSVQFDLSVSSSIFPELSLPILLPLVSVPLLVGGVVAYRRKRKGGNKSRPKVSSTPQYTYSQPSIKYVYAGAIRRTGAIKLVLNSTVKARIVSIYVEGTNYIANNITPSEIQPGNNVIRGFLNQTPYSFKQGTIYNIIMHYEVNGNLYVLKIPSYYIP</sequence>
<name>A0AAT9GV85_9CREN</name>
<keyword evidence="1" id="KW-0812">Transmembrane</keyword>
<organism evidence="2">
    <name type="scientific">Sulfurisphaera javensis</name>
    <dbReference type="NCBI Taxonomy" id="2049879"/>
    <lineage>
        <taxon>Archaea</taxon>
        <taxon>Thermoproteota</taxon>
        <taxon>Thermoprotei</taxon>
        <taxon>Sulfolobales</taxon>
        <taxon>Sulfolobaceae</taxon>
        <taxon>Sulfurisphaera</taxon>
    </lineage>
</organism>
<keyword evidence="1" id="KW-1133">Transmembrane helix</keyword>
<feature type="transmembrane region" description="Helical" evidence="1">
    <location>
        <begin position="288"/>
        <end position="309"/>
    </location>
</feature>
<gene>
    <name evidence="2" type="ORF">SJAV_27460</name>
</gene>
<evidence type="ECO:0000256" key="1">
    <source>
        <dbReference type="SAM" id="Phobius"/>
    </source>
</evidence>
<dbReference type="Pfam" id="PF06157">
    <property type="entry name" value="DUF973"/>
    <property type="match status" value="1"/>
</dbReference>
<dbReference type="AlphaFoldDB" id="A0AAT9GV85"/>
<feature type="transmembrane region" description="Helical" evidence="1">
    <location>
        <begin position="21"/>
        <end position="44"/>
    </location>
</feature>
<dbReference type="KEGG" id="sjv:SJAV_27460"/>
<reference evidence="2" key="1">
    <citation type="submission" date="2024-03" db="EMBL/GenBank/DDBJ databases">
        <title>Complete genome sequence of Sulfurisphaera javensis strain KD-1.</title>
        <authorList>
            <person name="Sakai H."/>
            <person name="Nur N."/>
            <person name="Suwanto A."/>
            <person name="Kurosawa N."/>
        </authorList>
    </citation>
    <scope>NUCLEOTIDE SEQUENCE</scope>
    <source>
        <strain evidence="2">KD-1</strain>
    </source>
</reference>
<dbReference type="EMBL" id="AP031322">
    <property type="protein sequence ID" value="BFH74802.1"/>
    <property type="molecule type" value="Genomic_DNA"/>
</dbReference>
<evidence type="ECO:0000313" key="2">
    <source>
        <dbReference type="EMBL" id="BFH74802.1"/>
    </source>
</evidence>
<protein>
    <submittedName>
        <fullName evidence="2">Uncharacterized protein</fullName>
    </submittedName>
</protein>